<dbReference type="OrthoDB" id="588261at2759"/>
<dbReference type="KEGG" id="glz:GLAREA_04718"/>
<dbReference type="STRING" id="1116229.S3CN77"/>
<keyword evidence="14" id="KW-1185">Reference proteome</keyword>
<evidence type="ECO:0000256" key="4">
    <source>
        <dbReference type="ARBA" id="ARBA00022692"/>
    </source>
</evidence>
<dbReference type="eggNOG" id="KOG0449">
    <property type="taxonomic scope" value="Eukaryota"/>
</dbReference>
<keyword evidence="3" id="KW-0349">Heme</keyword>
<dbReference type="CDD" id="cd03499">
    <property type="entry name" value="SQR_TypeC_SdhC"/>
    <property type="match status" value="1"/>
</dbReference>
<keyword evidence="11 12" id="KW-0472">Membrane</keyword>
<evidence type="ECO:0000256" key="10">
    <source>
        <dbReference type="ARBA" id="ARBA00023128"/>
    </source>
</evidence>
<dbReference type="SUPFAM" id="SSF81343">
    <property type="entry name" value="Fumarate reductase respiratory complex transmembrane subunits"/>
    <property type="match status" value="1"/>
</dbReference>
<feature type="transmembrane region" description="Helical" evidence="12">
    <location>
        <begin position="123"/>
        <end position="143"/>
    </location>
</feature>
<keyword evidence="9" id="KW-0408">Iron</keyword>
<keyword evidence="4 12" id="KW-0812">Transmembrane</keyword>
<evidence type="ECO:0000313" key="14">
    <source>
        <dbReference type="Proteomes" id="UP000016922"/>
    </source>
</evidence>
<evidence type="ECO:0000256" key="11">
    <source>
        <dbReference type="ARBA" id="ARBA00023136"/>
    </source>
</evidence>
<dbReference type="RefSeq" id="XP_008085286.1">
    <property type="nucleotide sequence ID" value="XM_008087095.1"/>
</dbReference>
<dbReference type="GO" id="GO:0006099">
    <property type="term" value="P:tricarboxylic acid cycle"/>
    <property type="evidence" value="ECO:0007669"/>
    <property type="project" value="InterPro"/>
</dbReference>
<evidence type="ECO:0000256" key="8">
    <source>
        <dbReference type="ARBA" id="ARBA00022989"/>
    </source>
</evidence>
<dbReference type="PANTHER" id="PTHR10978">
    <property type="entry name" value="SUCCINATE DEHYDROGENASE CYTOCHROME B560 SUBUNIT"/>
    <property type="match status" value="1"/>
</dbReference>
<dbReference type="HOGENOM" id="CLU_094691_0_2_1"/>
<proteinExistence type="inferred from homology"/>
<accession>S3CN77</accession>
<dbReference type="GO" id="GO:0005743">
    <property type="term" value="C:mitochondrial inner membrane"/>
    <property type="evidence" value="ECO:0007669"/>
    <property type="project" value="UniProtKB-SubCell"/>
</dbReference>
<dbReference type="EMBL" id="KE145369">
    <property type="protein sequence ID" value="EPE27927.1"/>
    <property type="molecule type" value="Genomic_DNA"/>
</dbReference>
<dbReference type="PANTHER" id="PTHR10978:SF5">
    <property type="entry name" value="SUCCINATE DEHYDROGENASE CYTOCHROME B560 SUBUNIT, MITOCHONDRIAL"/>
    <property type="match status" value="1"/>
</dbReference>
<evidence type="ECO:0000256" key="5">
    <source>
        <dbReference type="ARBA" id="ARBA00022723"/>
    </source>
</evidence>
<dbReference type="GO" id="GO:0009055">
    <property type="term" value="F:electron transfer activity"/>
    <property type="evidence" value="ECO:0007669"/>
    <property type="project" value="InterPro"/>
</dbReference>
<comment type="subcellular location">
    <subcellularLocation>
        <location evidence="1">Mitochondrion inner membrane</location>
        <topology evidence="1">Multi-pass membrane protein</topology>
    </subcellularLocation>
</comment>
<keyword evidence="5" id="KW-0479">Metal-binding</keyword>
<evidence type="ECO:0000256" key="3">
    <source>
        <dbReference type="ARBA" id="ARBA00022617"/>
    </source>
</evidence>
<dbReference type="NCBIfam" id="TIGR02970">
    <property type="entry name" value="succ_dehyd_cytB"/>
    <property type="match status" value="1"/>
</dbReference>
<dbReference type="PROSITE" id="PS01001">
    <property type="entry name" value="SDH_CYT_2"/>
    <property type="match status" value="1"/>
</dbReference>
<feature type="transmembrane region" description="Helical" evidence="12">
    <location>
        <begin position="91"/>
        <end position="111"/>
    </location>
</feature>
<evidence type="ECO:0000256" key="12">
    <source>
        <dbReference type="SAM" id="Phobius"/>
    </source>
</evidence>
<evidence type="ECO:0000256" key="2">
    <source>
        <dbReference type="ARBA" id="ARBA00007244"/>
    </source>
</evidence>
<evidence type="ECO:0000256" key="6">
    <source>
        <dbReference type="ARBA" id="ARBA00022792"/>
    </source>
</evidence>
<dbReference type="OMA" id="LTWMLSG"/>
<dbReference type="GO" id="GO:0006121">
    <property type="term" value="P:mitochondrial electron transport, succinate to ubiquinone"/>
    <property type="evidence" value="ECO:0007669"/>
    <property type="project" value="TreeGrafter"/>
</dbReference>
<dbReference type="InterPro" id="IPR000701">
    <property type="entry name" value="SuccDH_FuR_B_TM-su"/>
</dbReference>
<organism evidence="13 14">
    <name type="scientific">Glarea lozoyensis (strain ATCC 20868 / MF5171)</name>
    <dbReference type="NCBI Taxonomy" id="1116229"/>
    <lineage>
        <taxon>Eukaryota</taxon>
        <taxon>Fungi</taxon>
        <taxon>Dikarya</taxon>
        <taxon>Ascomycota</taxon>
        <taxon>Pezizomycotina</taxon>
        <taxon>Leotiomycetes</taxon>
        <taxon>Helotiales</taxon>
        <taxon>Helotiaceae</taxon>
        <taxon>Glarea</taxon>
    </lineage>
</organism>
<evidence type="ECO:0000256" key="1">
    <source>
        <dbReference type="ARBA" id="ARBA00004448"/>
    </source>
</evidence>
<dbReference type="InterPro" id="IPR014314">
    <property type="entry name" value="Succ_DH_cytb556"/>
</dbReference>
<dbReference type="InterPro" id="IPR018495">
    <property type="entry name" value="Succ_DH_cyt_bsu_CS"/>
</dbReference>
<dbReference type="GeneID" id="19463773"/>
<reference evidence="13 14" key="1">
    <citation type="journal article" date="2013" name="BMC Genomics">
        <title>Genomics-driven discovery of the pneumocandin biosynthetic gene cluster in the fungus Glarea lozoyensis.</title>
        <authorList>
            <person name="Chen L."/>
            <person name="Yue Q."/>
            <person name="Zhang X."/>
            <person name="Xiang M."/>
            <person name="Wang C."/>
            <person name="Li S."/>
            <person name="Che Y."/>
            <person name="Ortiz-Lopez F.J."/>
            <person name="Bills G.F."/>
            <person name="Liu X."/>
            <person name="An Z."/>
        </authorList>
    </citation>
    <scope>NUCLEOTIDE SEQUENCE [LARGE SCALE GENOMIC DNA]</scope>
    <source>
        <strain evidence="14">ATCC 20868 / MF5171</strain>
    </source>
</reference>
<keyword evidence="10" id="KW-0496">Mitochondrion</keyword>
<evidence type="ECO:0000256" key="9">
    <source>
        <dbReference type="ARBA" id="ARBA00023004"/>
    </source>
</evidence>
<sequence>MLAQRVAQQSLRRLAATPSRNAALLKFSLTPTAILTSPQFRQVATQKMTPTDSYQILVEQRKKRPTSPHLTIYEPQIPWILSALNRITGSVLSGAFYIFGSAYLVAPLLGWNLSSVSMAAAFGSWPVIAKVATKLLLAFPFTFHSFNGLRHLAWDMGKAFKNQTVIKSGWAVVGLSTVSALALALFV</sequence>
<dbReference type="Gene3D" id="1.20.1300.10">
    <property type="entry name" value="Fumarate reductase/succinate dehydrogenase, transmembrane subunit"/>
    <property type="match status" value="1"/>
</dbReference>
<dbReference type="AlphaFoldDB" id="S3CN77"/>
<feature type="transmembrane region" description="Helical" evidence="12">
    <location>
        <begin position="164"/>
        <end position="186"/>
    </location>
</feature>
<evidence type="ECO:0000313" key="13">
    <source>
        <dbReference type="EMBL" id="EPE27927.1"/>
    </source>
</evidence>
<evidence type="ECO:0000256" key="7">
    <source>
        <dbReference type="ARBA" id="ARBA00022946"/>
    </source>
</evidence>
<keyword evidence="6" id="KW-0999">Mitochondrion inner membrane</keyword>
<name>S3CN77_GLAL2</name>
<dbReference type="FunFam" id="1.20.1300.10:FF:000008">
    <property type="entry name" value="Succinate dehydrogenase cytochrome b560 subunit"/>
    <property type="match status" value="1"/>
</dbReference>
<keyword evidence="8 12" id="KW-1133">Transmembrane helix</keyword>
<protein>
    <submittedName>
        <fullName evidence="13">Fumarate reductase respiratory complex transmembrane subunit</fullName>
    </submittedName>
</protein>
<dbReference type="InterPro" id="IPR034804">
    <property type="entry name" value="SQR/QFR_C/D"/>
</dbReference>
<comment type="similarity">
    <text evidence="2">Belongs to the cytochrome b560 family.</text>
</comment>
<dbReference type="Proteomes" id="UP000016922">
    <property type="component" value="Unassembled WGS sequence"/>
</dbReference>
<dbReference type="Pfam" id="PF01127">
    <property type="entry name" value="Sdh_cyt"/>
    <property type="match status" value="1"/>
</dbReference>
<dbReference type="GO" id="GO:0046872">
    <property type="term" value="F:metal ion binding"/>
    <property type="evidence" value="ECO:0007669"/>
    <property type="project" value="UniProtKB-KW"/>
</dbReference>
<keyword evidence="7" id="KW-0809">Transit peptide</keyword>
<gene>
    <name evidence="13" type="ORF">GLAREA_04718</name>
</gene>